<proteinExistence type="predicted"/>
<name>A0ABQ4P3R8_9GAMM</name>
<keyword evidence="1" id="KW-1133">Transmembrane helix</keyword>
<sequence length="105" mass="11256">MALSIISTLTGLVATIPGVPTVLTPMAGDFAQITGFSLLAVIMTQVIGFSTVIFPYQVGPLVVAMQLSKEPLSKLLKITLPLTAITVVVLMPLDFLWWQLLGWVS</sequence>
<organism evidence="2 3">
    <name type="scientific">Shewanella algidipiscicola</name>
    <dbReference type="NCBI Taxonomy" id="614070"/>
    <lineage>
        <taxon>Bacteria</taxon>
        <taxon>Pseudomonadati</taxon>
        <taxon>Pseudomonadota</taxon>
        <taxon>Gammaproteobacteria</taxon>
        <taxon>Alteromonadales</taxon>
        <taxon>Shewanellaceae</taxon>
        <taxon>Shewanella</taxon>
    </lineage>
</organism>
<protein>
    <submittedName>
        <fullName evidence="2">Uncharacterized protein</fullName>
    </submittedName>
</protein>
<feature type="transmembrane region" description="Helical" evidence="1">
    <location>
        <begin position="75"/>
        <end position="98"/>
    </location>
</feature>
<evidence type="ECO:0000313" key="3">
    <source>
        <dbReference type="Proteomes" id="UP000761574"/>
    </source>
</evidence>
<evidence type="ECO:0000256" key="1">
    <source>
        <dbReference type="SAM" id="Phobius"/>
    </source>
</evidence>
<feature type="transmembrane region" description="Helical" evidence="1">
    <location>
        <begin position="34"/>
        <end position="54"/>
    </location>
</feature>
<evidence type="ECO:0000313" key="2">
    <source>
        <dbReference type="EMBL" id="GIU42170.1"/>
    </source>
</evidence>
<dbReference type="EMBL" id="BPFB01000002">
    <property type="protein sequence ID" value="GIU42170.1"/>
    <property type="molecule type" value="Genomic_DNA"/>
</dbReference>
<keyword evidence="1" id="KW-0472">Membrane</keyword>
<keyword evidence="1" id="KW-0812">Transmembrane</keyword>
<dbReference type="Proteomes" id="UP000761574">
    <property type="component" value="Unassembled WGS sequence"/>
</dbReference>
<comment type="caution">
    <text evidence="2">The sequence shown here is derived from an EMBL/GenBank/DDBJ whole genome shotgun (WGS) entry which is preliminary data.</text>
</comment>
<gene>
    <name evidence="2" type="ORF">TUM4630_02530</name>
</gene>
<keyword evidence="3" id="KW-1185">Reference proteome</keyword>
<reference evidence="2 3" key="1">
    <citation type="submission" date="2021-05" db="EMBL/GenBank/DDBJ databases">
        <title>Molecular characterization for Shewanella algae harboring chromosomal blaOXA-55-like strains isolated from clinical and environment sample.</title>
        <authorList>
            <person name="Ohama Y."/>
            <person name="Aoki K."/>
            <person name="Harada S."/>
            <person name="Moriya K."/>
            <person name="Ishii Y."/>
            <person name="Tateda K."/>
        </authorList>
    </citation>
    <scope>NUCLEOTIDE SEQUENCE [LARGE SCALE GENOMIC DNA]</scope>
    <source>
        <strain evidence="2 3">LMG 23746</strain>
    </source>
</reference>
<accession>A0ABQ4P3R8</accession>